<dbReference type="AlphaFoldDB" id="A0A5N8XD86"/>
<keyword evidence="3 4" id="KW-0067">ATP-binding</keyword>
<dbReference type="Gene3D" id="3.30.470.20">
    <property type="entry name" value="ATP-grasp fold, B domain"/>
    <property type="match status" value="1"/>
</dbReference>
<dbReference type="SUPFAM" id="SSF56059">
    <property type="entry name" value="Glutathione synthetase ATP-binding domain-like"/>
    <property type="match status" value="1"/>
</dbReference>
<comment type="caution">
    <text evidence="6">The sequence shown here is derived from an EMBL/GenBank/DDBJ whole genome shotgun (WGS) entry which is preliminary data.</text>
</comment>
<proteinExistence type="predicted"/>
<dbReference type="Gene3D" id="3.40.50.20">
    <property type="match status" value="1"/>
</dbReference>
<dbReference type="GO" id="GO:0046872">
    <property type="term" value="F:metal ion binding"/>
    <property type="evidence" value="ECO:0007669"/>
    <property type="project" value="InterPro"/>
</dbReference>
<feature type="domain" description="ATP-grasp" evidence="5">
    <location>
        <begin position="117"/>
        <end position="329"/>
    </location>
</feature>
<dbReference type="GO" id="GO:0016874">
    <property type="term" value="F:ligase activity"/>
    <property type="evidence" value="ECO:0007669"/>
    <property type="project" value="UniProtKB-KW"/>
</dbReference>
<reference evidence="6 7" key="1">
    <citation type="submission" date="2019-07" db="EMBL/GenBank/DDBJ databases">
        <title>New species of Amycolatopsis and Streptomyces.</title>
        <authorList>
            <person name="Duangmal K."/>
            <person name="Teo W.F.A."/>
            <person name="Lipun K."/>
        </authorList>
    </citation>
    <scope>NUCLEOTIDE SEQUENCE [LARGE SCALE GENOMIC DNA]</scope>
    <source>
        <strain evidence="6 7">NBRC 106415</strain>
    </source>
</reference>
<sequence>MTIPGTRVLAVHSAVAPALLQSLLTAADEVVLLVPAGAGDEASLPPALAARVLVHTYSCTEDAVALARKQHGAAPFDAVLAVWEGAVEAASLITEALGLPGCSPDAARAARDKSLAAARFHRAGVPHPRSWTFDATAPDAGGEALEQCAEGRLVVKMPRSTNSQSVMLVRNRSELAEAMAVIRRLYRTGRRDNRLADLYERPDGSAPVLAQEYVGGVELNIDLLLSEDAHAVLGVFEKHPAVGPTFGETHSVHPVSLAEAELRRAVDVAVAATRALGATRGAAHVELRMGERGPVVIEGALRPGGFLTPLAMRRLTGVDPVAALTRLMVAGSLPEVPPVPGDRACLYGAVNVERTGRVVRITGEARARALPGVVLLDVIKKPGDVLVTLPEGTDYHIAAFLVEGGSRSEVEGTAERIRSLLKAELEEATA</sequence>
<dbReference type="EMBL" id="VJZC01000034">
    <property type="protein sequence ID" value="MPY57144.1"/>
    <property type="molecule type" value="Genomic_DNA"/>
</dbReference>
<dbReference type="InterPro" id="IPR052032">
    <property type="entry name" value="ATP-dep_AA_Ligase"/>
</dbReference>
<protein>
    <submittedName>
        <fullName evidence="6">ATP-grasp domain-containing protein</fullName>
    </submittedName>
</protein>
<dbReference type="PROSITE" id="PS50975">
    <property type="entry name" value="ATP_GRASP"/>
    <property type="match status" value="1"/>
</dbReference>
<evidence type="ECO:0000256" key="4">
    <source>
        <dbReference type="PROSITE-ProRule" id="PRU00409"/>
    </source>
</evidence>
<keyword evidence="2 4" id="KW-0547">Nucleotide-binding</keyword>
<dbReference type="PANTHER" id="PTHR43585">
    <property type="entry name" value="FUMIPYRROLE BIOSYNTHESIS PROTEIN C"/>
    <property type="match status" value="1"/>
</dbReference>
<name>A0A5N8XD86_9ACTN</name>
<dbReference type="Pfam" id="PF18603">
    <property type="entry name" value="LAL_C2"/>
    <property type="match status" value="1"/>
</dbReference>
<evidence type="ECO:0000256" key="2">
    <source>
        <dbReference type="ARBA" id="ARBA00022741"/>
    </source>
</evidence>
<dbReference type="InterPro" id="IPR040570">
    <property type="entry name" value="LAL_C2"/>
</dbReference>
<evidence type="ECO:0000313" key="7">
    <source>
        <dbReference type="Proteomes" id="UP000400924"/>
    </source>
</evidence>
<evidence type="ECO:0000256" key="1">
    <source>
        <dbReference type="ARBA" id="ARBA00022598"/>
    </source>
</evidence>
<dbReference type="GO" id="GO:0005524">
    <property type="term" value="F:ATP binding"/>
    <property type="evidence" value="ECO:0007669"/>
    <property type="project" value="UniProtKB-UniRule"/>
</dbReference>
<evidence type="ECO:0000259" key="5">
    <source>
        <dbReference type="PROSITE" id="PS50975"/>
    </source>
</evidence>
<dbReference type="InterPro" id="IPR011761">
    <property type="entry name" value="ATP-grasp"/>
</dbReference>
<keyword evidence="7" id="KW-1185">Reference proteome</keyword>
<keyword evidence="1" id="KW-0436">Ligase</keyword>
<evidence type="ECO:0000256" key="3">
    <source>
        <dbReference type="ARBA" id="ARBA00022840"/>
    </source>
</evidence>
<gene>
    <name evidence="6" type="ORF">FNH08_08130</name>
</gene>
<evidence type="ECO:0000313" key="6">
    <source>
        <dbReference type="EMBL" id="MPY57144.1"/>
    </source>
</evidence>
<dbReference type="Proteomes" id="UP000400924">
    <property type="component" value="Unassembled WGS sequence"/>
</dbReference>
<dbReference type="Pfam" id="PF13535">
    <property type="entry name" value="ATP-grasp_4"/>
    <property type="match status" value="1"/>
</dbReference>
<dbReference type="RefSeq" id="WP_152770692.1">
    <property type="nucleotide sequence ID" value="NZ_VJZC01000034.1"/>
</dbReference>
<accession>A0A5N8XD86</accession>
<organism evidence="6 7">
    <name type="scientific">Streptomyces spongiae</name>
    <dbReference type="NCBI Taxonomy" id="565072"/>
    <lineage>
        <taxon>Bacteria</taxon>
        <taxon>Bacillati</taxon>
        <taxon>Actinomycetota</taxon>
        <taxon>Actinomycetes</taxon>
        <taxon>Kitasatosporales</taxon>
        <taxon>Streptomycetaceae</taxon>
        <taxon>Streptomyces</taxon>
    </lineage>
</organism>
<dbReference type="OrthoDB" id="6964321at2"/>
<dbReference type="PANTHER" id="PTHR43585:SF2">
    <property type="entry name" value="ATP-GRASP ENZYME FSQD"/>
    <property type="match status" value="1"/>
</dbReference>